<evidence type="ECO:0000313" key="1">
    <source>
        <dbReference type="EMBL" id="QKZ20319.1"/>
    </source>
</evidence>
<evidence type="ECO:0000313" key="2">
    <source>
        <dbReference type="Proteomes" id="UP000509418"/>
    </source>
</evidence>
<gene>
    <name evidence="1" type="ORF">HUT05_24995</name>
</gene>
<dbReference type="EMBL" id="CP056041">
    <property type="protein sequence ID" value="QKZ20319.1"/>
    <property type="molecule type" value="Genomic_DNA"/>
</dbReference>
<name>A0A7H8T9Y5_STRCX</name>
<dbReference type="Proteomes" id="UP000509418">
    <property type="component" value="Chromosome"/>
</dbReference>
<dbReference type="RefSeq" id="WP_176576379.1">
    <property type="nucleotide sequence ID" value="NZ_CBDRGH010000036.1"/>
</dbReference>
<dbReference type="AlphaFoldDB" id="A0A7H8T9Y5"/>
<evidence type="ECO:0008006" key="3">
    <source>
        <dbReference type="Google" id="ProtNLM"/>
    </source>
</evidence>
<reference evidence="1 2" key="1">
    <citation type="submission" date="2020-06" db="EMBL/GenBank/DDBJ databases">
        <title>Genome mining for natural products.</title>
        <authorList>
            <person name="Zhang B."/>
            <person name="Shi J."/>
            <person name="Ge H."/>
        </authorList>
    </citation>
    <scope>NUCLEOTIDE SEQUENCE [LARGE SCALE GENOMIC DNA]</scope>
    <source>
        <strain evidence="1 2">NA02069</strain>
    </source>
</reference>
<protein>
    <recommendedName>
        <fullName evidence="3">ATP-grasp domain-containing protein</fullName>
    </recommendedName>
</protein>
<keyword evidence="2" id="KW-1185">Reference proteome</keyword>
<sequence>MSFATARLAASTRSLRVAGTAAIVAPYSGGEYAEAFARKGWKTVAVDLDARLRPLALADANIRGPYADTVEHRGSLRHTVKALRRLGVTAVVTGSVAGTALADRIASMLDLPCGNPATSQQRCDRGAQAAALSAAAVPAPNSVRTTSLSEALKWAELFPLSSYVLAPAAVGVPVEPVVCTDEFQVSVSWPDMRRAAARHSGDGHLVLAENLPGREYLVHSVTWPGPQGQPDHLVTDIWAEKRFADGRLDRTDLLDRQPLLTRALSIYTLRVLNALGVVRGPVISRIAYSATRGPLLISALAVPGPPLANEAFQAATGRERFADLVDAWISPPPTEPVPVPTGRRVVRVHLQPTDGGDGIDPWLGRILRQLPTVEAVSAGLQPHAALSTPLASTEVVLSSDEPDAVEADYRVIRALEREGLYRGGRA</sequence>
<proteinExistence type="predicted"/>
<organism evidence="1 2">
    <name type="scientific">Streptomyces chartreusis</name>
    <dbReference type="NCBI Taxonomy" id="1969"/>
    <lineage>
        <taxon>Bacteria</taxon>
        <taxon>Bacillati</taxon>
        <taxon>Actinomycetota</taxon>
        <taxon>Actinomycetes</taxon>
        <taxon>Kitasatosporales</taxon>
        <taxon>Streptomycetaceae</taxon>
        <taxon>Streptomyces</taxon>
    </lineage>
</organism>
<accession>A0A7H8T9Y5</accession>